<protein>
    <submittedName>
        <fullName evidence="2">DUF3617 family protein</fullName>
    </submittedName>
</protein>
<dbReference type="InterPro" id="IPR022061">
    <property type="entry name" value="DUF3617"/>
</dbReference>
<dbReference type="Proteomes" id="UP000275199">
    <property type="component" value="Unassembled WGS sequence"/>
</dbReference>
<gene>
    <name evidence="2" type="ORF">EF096_03910</name>
</gene>
<dbReference type="Pfam" id="PF12276">
    <property type="entry name" value="DUF3617"/>
    <property type="match status" value="1"/>
</dbReference>
<keyword evidence="1" id="KW-0732">Signal</keyword>
<feature type="signal peptide" evidence="1">
    <location>
        <begin position="1"/>
        <end position="21"/>
    </location>
</feature>
<dbReference type="RefSeq" id="WP_123888314.1">
    <property type="nucleotide sequence ID" value="NZ_RKKU01000003.1"/>
</dbReference>
<reference evidence="2 3" key="1">
    <citation type="submission" date="2018-11" db="EMBL/GenBank/DDBJ databases">
        <authorList>
            <person name="Jang G.I."/>
            <person name="Hwang C.Y."/>
        </authorList>
    </citation>
    <scope>NUCLEOTIDE SEQUENCE [LARGE SCALE GENOMIC DNA]</scope>
    <source>
        <strain evidence="2 3">SSM26</strain>
    </source>
</reference>
<comment type="caution">
    <text evidence="2">The sequence shown here is derived from an EMBL/GenBank/DDBJ whole genome shotgun (WGS) entry which is preliminary data.</text>
</comment>
<feature type="chain" id="PRO_5045069839" evidence="1">
    <location>
        <begin position="22"/>
        <end position="200"/>
    </location>
</feature>
<sequence>MQPHKLLLAALLLALPCLSSAANLQPNPKPGLWLSEENTLVNGRDILQELKEMRQAMMKSLPKDQRAHAMAILGDDDPSSQHKCFTPEMAAALTTPEAILAEANQQMPECEFTTQQTSGNSLQFSGQCNDPEGFIGDMHGAVEIVSSTEIKSTFQGTGSYKPPTGMLRDGKDRSDITMENTSVSHWVADDCGTVEPQTAR</sequence>
<name>A0ABX9XP15_9PSED</name>
<proteinExistence type="predicted"/>
<evidence type="ECO:0000313" key="3">
    <source>
        <dbReference type="Proteomes" id="UP000275199"/>
    </source>
</evidence>
<dbReference type="EMBL" id="RKKU01000003">
    <property type="protein sequence ID" value="ROZ87407.1"/>
    <property type="molecule type" value="Genomic_DNA"/>
</dbReference>
<organism evidence="2 3">
    <name type="scientific">Pseudomonas neustonica</name>
    <dbReference type="NCBI Taxonomy" id="2487346"/>
    <lineage>
        <taxon>Bacteria</taxon>
        <taxon>Pseudomonadati</taxon>
        <taxon>Pseudomonadota</taxon>
        <taxon>Gammaproteobacteria</taxon>
        <taxon>Pseudomonadales</taxon>
        <taxon>Pseudomonadaceae</taxon>
        <taxon>Pseudomonas</taxon>
    </lineage>
</organism>
<accession>A0ABX9XP15</accession>
<evidence type="ECO:0000256" key="1">
    <source>
        <dbReference type="SAM" id="SignalP"/>
    </source>
</evidence>
<keyword evidence="3" id="KW-1185">Reference proteome</keyword>
<evidence type="ECO:0000313" key="2">
    <source>
        <dbReference type="EMBL" id="ROZ87407.1"/>
    </source>
</evidence>